<protein>
    <recommendedName>
        <fullName evidence="7">SAM domain-containing protein</fullName>
    </recommendedName>
</protein>
<dbReference type="PANTHER" id="PTHR12301:SF10">
    <property type="match status" value="1"/>
</dbReference>
<dbReference type="SUPFAM" id="SSF47769">
    <property type="entry name" value="SAM/Pointed domain"/>
    <property type="match status" value="1"/>
</dbReference>
<dbReference type="SMART" id="SM00326">
    <property type="entry name" value="SH3"/>
    <property type="match status" value="1"/>
</dbReference>
<feature type="compositionally biased region" description="Basic and acidic residues" evidence="3">
    <location>
        <begin position="22"/>
        <end position="37"/>
    </location>
</feature>
<organism evidence="6">
    <name type="scientific">Lepeophtheirus salmonis</name>
    <name type="common">Salmon louse</name>
    <name type="synonym">Caligus salmonis</name>
    <dbReference type="NCBI Taxonomy" id="72036"/>
    <lineage>
        <taxon>Eukaryota</taxon>
        <taxon>Metazoa</taxon>
        <taxon>Ecdysozoa</taxon>
        <taxon>Arthropoda</taxon>
        <taxon>Crustacea</taxon>
        <taxon>Multicrustacea</taxon>
        <taxon>Hexanauplia</taxon>
        <taxon>Copepoda</taxon>
        <taxon>Siphonostomatoida</taxon>
        <taxon>Caligidae</taxon>
        <taxon>Lepeophtheirus</taxon>
    </lineage>
</organism>
<dbReference type="Gene3D" id="1.10.150.50">
    <property type="entry name" value="Transcription Factor, Ets-1"/>
    <property type="match status" value="1"/>
</dbReference>
<evidence type="ECO:0000313" key="6">
    <source>
        <dbReference type="EMBL" id="CDW21344.1"/>
    </source>
</evidence>
<sequence length="739" mass="82904">MYKFYWSNLQRKNSSGIPKGGGGDDSKGPDLDMDESKVTAPVSGSQRVLLKLRKMQQNGNTPCPTSSSTSRRPKSFDPRDLFPEQNNNNHNSVKSCATETAGSKESFLSNSRVPHSHSHHFFYNKTWNEAILQKTAKDYEQHHEMDECSDEDPFIIQELRRSPTKKHRDSESEDDPPPPTPPSRVRRLRADRVDNEVPPRLPPKKLSSQHHQPSGHSAILYRSKSCERPKKKETFRLPDPLTRFSSNLTGRLKGNRSASHHRRVVDLHNQRNLHSEQHIVDESDISSLVIGDDRTSLTTQNSSSGEDDISRGRSLQGSSINSNSSTSLADRMRGLRYDVQKRLSRFRSRSAERITNKSKRSSRSPPNRRMTTSSLPIADDFRSHKHTQQTRSGSHSGSKPPVPPPPITYNGPFIGTARALVDCTPSPYDIDALRFKRGDRVDIISMNPNGLWKGKCEGRIGNFKFINVEVLRPERKSFYVVPKSQSISNLNQSGKKVRHDSRESDQDSEEEDEEEDTVDGDDDAMGSSHNDTTISQSDSDIPKTVEGLLKRIGLEEHISVFILNGYEDLDNFMEMDDTELDYLGITNENHRQKIMSAVDLLLSRSETPSNSGGDSDVTLESSSPPPPPTSATTISIPRDSGVFNEPDSDESWSISSSYSTTPFKHHHHQVNATNLHGEDDLSLGITSLDINHRHHHIVKASLTTSRTLNFHLMSGNEDAYGNEDDDRDISTPPLSSSHR</sequence>
<feature type="region of interest" description="Disordered" evidence="3">
    <location>
        <begin position="489"/>
        <end position="540"/>
    </location>
</feature>
<feature type="compositionally biased region" description="Polar residues" evidence="3">
    <location>
        <begin position="604"/>
        <end position="613"/>
    </location>
</feature>
<feature type="domain" description="SH3" evidence="4">
    <location>
        <begin position="412"/>
        <end position="473"/>
    </location>
</feature>
<dbReference type="InterPro" id="IPR036028">
    <property type="entry name" value="SH3-like_dom_sf"/>
</dbReference>
<dbReference type="EMBL" id="HACA01003983">
    <property type="protein sequence ID" value="CDW21344.1"/>
    <property type="molecule type" value="Transcribed_RNA"/>
</dbReference>
<dbReference type="PROSITE" id="PS50105">
    <property type="entry name" value="SAM_DOMAIN"/>
    <property type="match status" value="1"/>
</dbReference>
<feature type="compositionally biased region" description="Basic and acidic residues" evidence="3">
    <location>
        <begin position="330"/>
        <end position="341"/>
    </location>
</feature>
<feature type="region of interest" description="Disordered" evidence="3">
    <location>
        <begin position="717"/>
        <end position="739"/>
    </location>
</feature>
<evidence type="ECO:0000256" key="3">
    <source>
        <dbReference type="SAM" id="MobiDB-lite"/>
    </source>
</evidence>
<dbReference type="AlphaFoldDB" id="A0A0K2T5L4"/>
<feature type="compositionally biased region" description="Low complexity" evidence="3">
    <location>
        <begin position="318"/>
        <end position="327"/>
    </location>
</feature>
<dbReference type="SUPFAM" id="SSF50044">
    <property type="entry name" value="SH3-domain"/>
    <property type="match status" value="1"/>
</dbReference>
<dbReference type="Gene3D" id="2.30.30.40">
    <property type="entry name" value="SH3 Domains"/>
    <property type="match status" value="1"/>
</dbReference>
<name>A0A0K2T5L4_LEPSM</name>
<feature type="compositionally biased region" description="Low complexity" evidence="3">
    <location>
        <begin position="61"/>
        <end position="70"/>
    </location>
</feature>
<keyword evidence="1 2" id="KW-0728">SH3 domain</keyword>
<evidence type="ECO:0000259" key="4">
    <source>
        <dbReference type="PROSITE" id="PS50002"/>
    </source>
</evidence>
<dbReference type="OrthoDB" id="1872379at2759"/>
<evidence type="ECO:0008006" key="7">
    <source>
        <dbReference type="Google" id="ProtNLM"/>
    </source>
</evidence>
<dbReference type="InterPro" id="IPR001452">
    <property type="entry name" value="SH3_domain"/>
</dbReference>
<dbReference type="InterPro" id="IPR051725">
    <property type="entry name" value="SAM-SH3_domain_protein"/>
</dbReference>
<feature type="compositionally biased region" description="Polar residues" evidence="3">
    <location>
        <begin position="527"/>
        <end position="539"/>
    </location>
</feature>
<dbReference type="SMART" id="SM00454">
    <property type="entry name" value="SAM"/>
    <property type="match status" value="1"/>
</dbReference>
<evidence type="ECO:0000259" key="5">
    <source>
        <dbReference type="PROSITE" id="PS50105"/>
    </source>
</evidence>
<dbReference type="Pfam" id="PF00536">
    <property type="entry name" value="SAM_1"/>
    <property type="match status" value="1"/>
</dbReference>
<dbReference type="InterPro" id="IPR013761">
    <property type="entry name" value="SAM/pointed_sf"/>
</dbReference>
<dbReference type="PANTHER" id="PTHR12301">
    <property type="entry name" value="SAM-DOMAIN, SH3 AND NUCLEAR LOCALIZATION SIGNALS PROTEIN RELATED"/>
    <property type="match status" value="1"/>
</dbReference>
<feature type="compositionally biased region" description="Polar residues" evidence="3">
    <location>
        <begin position="84"/>
        <end position="98"/>
    </location>
</feature>
<feature type="region of interest" description="Disordered" evidence="3">
    <location>
        <begin position="161"/>
        <end position="261"/>
    </location>
</feature>
<feature type="compositionally biased region" description="Low complexity" evidence="3">
    <location>
        <begin position="363"/>
        <end position="374"/>
    </location>
</feature>
<dbReference type="InterPro" id="IPR001660">
    <property type="entry name" value="SAM"/>
</dbReference>
<feature type="compositionally biased region" description="Basic and acidic residues" evidence="3">
    <location>
        <begin position="224"/>
        <end position="236"/>
    </location>
</feature>
<reference evidence="6" key="1">
    <citation type="submission" date="2014-05" db="EMBL/GenBank/DDBJ databases">
        <authorList>
            <person name="Chronopoulou M."/>
        </authorList>
    </citation>
    <scope>NUCLEOTIDE SEQUENCE</scope>
    <source>
        <tissue evidence="6">Whole organism</tissue>
    </source>
</reference>
<evidence type="ECO:0000256" key="1">
    <source>
        <dbReference type="ARBA" id="ARBA00022443"/>
    </source>
</evidence>
<accession>A0A0K2T5L4</accession>
<feature type="compositionally biased region" description="Acidic residues" evidence="3">
    <location>
        <begin position="506"/>
        <end position="524"/>
    </location>
</feature>
<feature type="region of interest" description="Disordered" evidence="3">
    <location>
        <begin position="1"/>
        <end position="98"/>
    </location>
</feature>
<feature type="compositionally biased region" description="Basic and acidic residues" evidence="3">
    <location>
        <begin position="188"/>
        <end position="197"/>
    </location>
</feature>
<dbReference type="PROSITE" id="PS50002">
    <property type="entry name" value="SH3"/>
    <property type="match status" value="1"/>
</dbReference>
<feature type="region of interest" description="Disordered" evidence="3">
    <location>
        <begin position="295"/>
        <end position="409"/>
    </location>
</feature>
<evidence type="ECO:0000256" key="2">
    <source>
        <dbReference type="PROSITE-ProRule" id="PRU00192"/>
    </source>
</evidence>
<feature type="domain" description="SAM" evidence="5">
    <location>
        <begin position="543"/>
        <end position="604"/>
    </location>
</feature>
<feature type="region of interest" description="Disordered" evidence="3">
    <location>
        <begin position="604"/>
        <end position="660"/>
    </location>
</feature>
<proteinExistence type="predicted"/>